<evidence type="ECO:0000256" key="4">
    <source>
        <dbReference type="ARBA" id="ARBA00022692"/>
    </source>
</evidence>
<dbReference type="Pfam" id="PF03092">
    <property type="entry name" value="BT1"/>
    <property type="match status" value="1"/>
</dbReference>
<dbReference type="InParanoid" id="T0PS23"/>
<sequence length="595" mass="65093">MDETSAPEVRHRPAHELKADEEEALVQETSPSDLREVDGAETKALLPSPLCSVADTDATFDESSDDDDSALEAGAVQVDALRKGGSPNLYARENIGLLLNYGCVGLVLGIFPSTIYPFMSLYLNMDGYQSTAATVLVGLPWSFKMVIGIVSDSFPICGYRRRPYILFGWSLCVLFLLIMALLPVGAPYYVPGELQRTSNASARVVLNKNAPNEGAKYILLMMLASFGYVIADVACDAVVVEFAQRETSHVRGTTQTTVYMVRYATTTLASAVVGFCFNGRAYGGSFNWSLSFNHMMVLAACGAALGIPATLFFPKEEQVVGEPFVSRCKTMWRLAQKRAIWQIMAFSFLNALLFDFEATPSNVVQRDWARVQPLNSAAFVVLANALLTLSLYLTKTYFLNVSWRTLILVTTVSMVVLDATVSFLTIFDVLRNQWFYLGAPVLGNIPQGVRFVVSGYVTVEVAEVGFEGTTYGLLTTVSNLAQPFASSLSKMVDGYFDAFQDDIAKDTPYVRRQVAYTFVIMYSVRLLSNATLWLLPRQKAEAQALRRHGGSSQVAAVIAFSTAFLCLAWSILTNLLSIFESTACLRIAGGKGCAA</sequence>
<dbReference type="PANTHER" id="PTHR31585">
    <property type="entry name" value="FOLATE-BIOPTERIN TRANSPORTER 1, CHLOROPLASTIC"/>
    <property type="match status" value="1"/>
</dbReference>
<feature type="transmembrane region" description="Helical" evidence="8">
    <location>
        <begin position="217"/>
        <end position="240"/>
    </location>
</feature>
<keyword evidence="10" id="KW-1185">Reference proteome</keyword>
<feature type="transmembrane region" description="Helical" evidence="8">
    <location>
        <begin position="376"/>
        <end position="394"/>
    </location>
</feature>
<keyword evidence="3" id="KW-0813">Transport</keyword>
<dbReference type="OrthoDB" id="754047at2759"/>
<feature type="transmembrane region" description="Helical" evidence="8">
    <location>
        <begin position="261"/>
        <end position="282"/>
    </location>
</feature>
<keyword evidence="5 8" id="KW-1133">Transmembrane helix</keyword>
<feature type="transmembrane region" description="Helical" evidence="8">
    <location>
        <begin position="514"/>
        <end position="534"/>
    </location>
</feature>
<dbReference type="eggNOG" id="ENOG502RVJ4">
    <property type="taxonomic scope" value="Eukaryota"/>
</dbReference>
<dbReference type="Proteomes" id="UP000030762">
    <property type="component" value="Unassembled WGS sequence"/>
</dbReference>
<evidence type="ECO:0008006" key="11">
    <source>
        <dbReference type="Google" id="ProtNLM"/>
    </source>
</evidence>
<feature type="transmembrane region" description="Helical" evidence="8">
    <location>
        <begin position="131"/>
        <end position="151"/>
    </location>
</feature>
<evidence type="ECO:0000256" key="6">
    <source>
        <dbReference type="ARBA" id="ARBA00023136"/>
    </source>
</evidence>
<feature type="region of interest" description="Disordered" evidence="7">
    <location>
        <begin position="1"/>
        <end position="43"/>
    </location>
</feature>
<feature type="transmembrane region" description="Helical" evidence="8">
    <location>
        <begin position="294"/>
        <end position="313"/>
    </location>
</feature>
<feature type="transmembrane region" description="Helical" evidence="8">
    <location>
        <begin position="163"/>
        <end position="186"/>
    </location>
</feature>
<dbReference type="RefSeq" id="XP_008621550.1">
    <property type="nucleotide sequence ID" value="XM_008623328.1"/>
</dbReference>
<evidence type="ECO:0000313" key="9">
    <source>
        <dbReference type="EMBL" id="EQC25016.1"/>
    </source>
</evidence>
<evidence type="ECO:0000256" key="3">
    <source>
        <dbReference type="ARBA" id="ARBA00022448"/>
    </source>
</evidence>
<name>T0PS23_SAPDV</name>
<feature type="transmembrane region" description="Helical" evidence="8">
    <location>
        <begin position="406"/>
        <end position="427"/>
    </location>
</feature>
<dbReference type="PANTHER" id="PTHR31585:SF5">
    <property type="entry name" value="RNA-BINDING S4 DOMAIN-CONTAINING PROTEIN"/>
    <property type="match status" value="1"/>
</dbReference>
<dbReference type="VEuPathDB" id="FungiDB:SDRG_17093"/>
<proteinExistence type="inferred from homology"/>
<protein>
    <recommendedName>
        <fullName evidence="11">Transmembrane protein</fullName>
    </recommendedName>
</protein>
<dbReference type="GO" id="GO:0016020">
    <property type="term" value="C:membrane"/>
    <property type="evidence" value="ECO:0007669"/>
    <property type="project" value="UniProtKB-SubCell"/>
</dbReference>
<reference evidence="9 10" key="1">
    <citation type="submission" date="2012-04" db="EMBL/GenBank/DDBJ databases">
        <title>The Genome Sequence of Saprolegnia declina VS20.</title>
        <authorList>
            <consortium name="The Broad Institute Genome Sequencing Platform"/>
            <person name="Russ C."/>
            <person name="Nusbaum C."/>
            <person name="Tyler B."/>
            <person name="van West P."/>
            <person name="Dieguez-Uribeondo J."/>
            <person name="de Bruijn I."/>
            <person name="Tripathy S."/>
            <person name="Jiang R."/>
            <person name="Young S.K."/>
            <person name="Zeng Q."/>
            <person name="Gargeya S."/>
            <person name="Fitzgerald M."/>
            <person name="Haas B."/>
            <person name="Abouelleil A."/>
            <person name="Alvarado L."/>
            <person name="Arachchi H.M."/>
            <person name="Berlin A."/>
            <person name="Chapman S.B."/>
            <person name="Goldberg J."/>
            <person name="Griggs A."/>
            <person name="Gujja S."/>
            <person name="Hansen M."/>
            <person name="Howarth C."/>
            <person name="Imamovic A."/>
            <person name="Larimer J."/>
            <person name="McCowen C."/>
            <person name="Montmayeur A."/>
            <person name="Murphy C."/>
            <person name="Neiman D."/>
            <person name="Pearson M."/>
            <person name="Priest M."/>
            <person name="Roberts A."/>
            <person name="Saif S."/>
            <person name="Shea T."/>
            <person name="Sisk P."/>
            <person name="Sykes S."/>
            <person name="Wortman J."/>
            <person name="Nusbaum C."/>
            <person name="Birren B."/>
        </authorList>
    </citation>
    <scope>NUCLEOTIDE SEQUENCE [LARGE SCALE GENOMIC DNA]</scope>
    <source>
        <strain evidence="9 10">VS20</strain>
    </source>
</reference>
<dbReference type="STRING" id="1156394.T0PS23"/>
<keyword evidence="6 8" id="KW-0472">Membrane</keyword>
<keyword evidence="4 8" id="KW-0812">Transmembrane</keyword>
<accession>T0PS23</accession>
<evidence type="ECO:0000256" key="2">
    <source>
        <dbReference type="ARBA" id="ARBA00007015"/>
    </source>
</evidence>
<comment type="subcellular location">
    <subcellularLocation>
        <location evidence="1">Membrane</location>
        <topology evidence="1">Multi-pass membrane protein</topology>
    </subcellularLocation>
</comment>
<comment type="similarity">
    <text evidence="2">Belongs to the major facilitator superfamily. Folate-biopterin transporter (TC 2.A.71) family.</text>
</comment>
<dbReference type="InterPro" id="IPR039309">
    <property type="entry name" value="BT1"/>
</dbReference>
<dbReference type="OMA" id="AIWQIMA"/>
<dbReference type="SUPFAM" id="SSF103473">
    <property type="entry name" value="MFS general substrate transporter"/>
    <property type="match status" value="1"/>
</dbReference>
<feature type="transmembrane region" description="Helical" evidence="8">
    <location>
        <begin position="554"/>
        <end position="572"/>
    </location>
</feature>
<feature type="transmembrane region" description="Helical" evidence="8">
    <location>
        <begin position="98"/>
        <end position="119"/>
    </location>
</feature>
<dbReference type="AlphaFoldDB" id="T0PS23"/>
<feature type="transmembrane region" description="Helical" evidence="8">
    <location>
        <begin position="339"/>
        <end position="356"/>
    </location>
</feature>
<evidence type="ECO:0000256" key="1">
    <source>
        <dbReference type="ARBA" id="ARBA00004141"/>
    </source>
</evidence>
<evidence type="ECO:0000256" key="8">
    <source>
        <dbReference type="SAM" id="Phobius"/>
    </source>
</evidence>
<feature type="compositionally biased region" description="Basic and acidic residues" evidence="7">
    <location>
        <begin position="8"/>
        <end position="18"/>
    </location>
</feature>
<dbReference type="EMBL" id="JH767327">
    <property type="protein sequence ID" value="EQC25016.1"/>
    <property type="molecule type" value="Genomic_DNA"/>
</dbReference>
<gene>
    <name evidence="9" type="ORF">SDRG_17093</name>
</gene>
<evidence type="ECO:0000313" key="10">
    <source>
        <dbReference type="Proteomes" id="UP000030762"/>
    </source>
</evidence>
<organism evidence="9 10">
    <name type="scientific">Saprolegnia diclina (strain VS20)</name>
    <dbReference type="NCBI Taxonomy" id="1156394"/>
    <lineage>
        <taxon>Eukaryota</taxon>
        <taxon>Sar</taxon>
        <taxon>Stramenopiles</taxon>
        <taxon>Oomycota</taxon>
        <taxon>Saprolegniomycetes</taxon>
        <taxon>Saprolegniales</taxon>
        <taxon>Saprolegniaceae</taxon>
        <taxon>Saprolegnia</taxon>
    </lineage>
</organism>
<evidence type="ECO:0000256" key="7">
    <source>
        <dbReference type="SAM" id="MobiDB-lite"/>
    </source>
</evidence>
<evidence type="ECO:0000256" key="5">
    <source>
        <dbReference type="ARBA" id="ARBA00022989"/>
    </source>
</evidence>
<dbReference type="GeneID" id="19957820"/>
<dbReference type="InterPro" id="IPR036259">
    <property type="entry name" value="MFS_trans_sf"/>
</dbReference>